<name>A0AAV4RIM7_CAEEX</name>
<sequence length="104" mass="12057">MKEKYPEPQWTRIFTDGSQIGEVAGAGVYSELFFQYAPVRKFMTNFDTEIYAIHLAITRHDKWWPVTRRNSATAFFLAQSKRFEIVFIKAFGNFSPKALHLGCS</sequence>
<evidence type="ECO:0008006" key="3">
    <source>
        <dbReference type="Google" id="ProtNLM"/>
    </source>
</evidence>
<proteinExistence type="predicted"/>
<dbReference type="Proteomes" id="UP001054945">
    <property type="component" value="Unassembled WGS sequence"/>
</dbReference>
<keyword evidence="2" id="KW-1185">Reference proteome</keyword>
<evidence type="ECO:0000313" key="1">
    <source>
        <dbReference type="EMBL" id="GIY20616.1"/>
    </source>
</evidence>
<dbReference type="SUPFAM" id="SSF53098">
    <property type="entry name" value="Ribonuclease H-like"/>
    <property type="match status" value="1"/>
</dbReference>
<reference evidence="1 2" key="1">
    <citation type="submission" date="2021-06" db="EMBL/GenBank/DDBJ databases">
        <title>Caerostris extrusa draft genome.</title>
        <authorList>
            <person name="Kono N."/>
            <person name="Arakawa K."/>
        </authorList>
    </citation>
    <scope>NUCLEOTIDE SEQUENCE [LARGE SCALE GENOMIC DNA]</scope>
</reference>
<organism evidence="1 2">
    <name type="scientific">Caerostris extrusa</name>
    <name type="common">Bark spider</name>
    <name type="synonym">Caerostris bankana</name>
    <dbReference type="NCBI Taxonomy" id="172846"/>
    <lineage>
        <taxon>Eukaryota</taxon>
        <taxon>Metazoa</taxon>
        <taxon>Ecdysozoa</taxon>
        <taxon>Arthropoda</taxon>
        <taxon>Chelicerata</taxon>
        <taxon>Arachnida</taxon>
        <taxon>Araneae</taxon>
        <taxon>Araneomorphae</taxon>
        <taxon>Entelegynae</taxon>
        <taxon>Araneoidea</taxon>
        <taxon>Araneidae</taxon>
        <taxon>Caerostris</taxon>
    </lineage>
</organism>
<dbReference type="EMBL" id="BPLR01007915">
    <property type="protein sequence ID" value="GIY20616.1"/>
    <property type="molecule type" value="Genomic_DNA"/>
</dbReference>
<dbReference type="InterPro" id="IPR012337">
    <property type="entry name" value="RNaseH-like_sf"/>
</dbReference>
<dbReference type="AlphaFoldDB" id="A0AAV4RIM7"/>
<evidence type="ECO:0000313" key="2">
    <source>
        <dbReference type="Proteomes" id="UP001054945"/>
    </source>
</evidence>
<protein>
    <recommendedName>
        <fullName evidence="3">RNase H type-1 domain-containing protein</fullName>
    </recommendedName>
</protein>
<gene>
    <name evidence="1" type="ORF">CEXT_577381</name>
</gene>
<accession>A0AAV4RIM7</accession>
<comment type="caution">
    <text evidence="1">The sequence shown here is derived from an EMBL/GenBank/DDBJ whole genome shotgun (WGS) entry which is preliminary data.</text>
</comment>